<comment type="catalytic activity">
    <reaction evidence="9 18">
        <text>[ThiI sulfur-carrier protein]-S-sulfanyl-L-cysteine + a uridine in tRNA + 2 reduced [2Fe-2S]-[ferredoxin] + ATP + H(+) = [ThiI sulfur-carrier protein]-L-cysteine + a 4-thiouridine in tRNA + 2 oxidized [2Fe-2S]-[ferredoxin] + AMP + diphosphate</text>
        <dbReference type="Rhea" id="RHEA:24176"/>
        <dbReference type="Rhea" id="RHEA-COMP:10000"/>
        <dbReference type="Rhea" id="RHEA-COMP:10001"/>
        <dbReference type="Rhea" id="RHEA-COMP:13337"/>
        <dbReference type="Rhea" id="RHEA-COMP:13338"/>
        <dbReference type="Rhea" id="RHEA-COMP:13339"/>
        <dbReference type="Rhea" id="RHEA-COMP:13340"/>
        <dbReference type="ChEBI" id="CHEBI:15378"/>
        <dbReference type="ChEBI" id="CHEBI:29950"/>
        <dbReference type="ChEBI" id="CHEBI:30616"/>
        <dbReference type="ChEBI" id="CHEBI:33019"/>
        <dbReference type="ChEBI" id="CHEBI:33737"/>
        <dbReference type="ChEBI" id="CHEBI:33738"/>
        <dbReference type="ChEBI" id="CHEBI:61963"/>
        <dbReference type="ChEBI" id="CHEBI:65315"/>
        <dbReference type="ChEBI" id="CHEBI:136798"/>
        <dbReference type="ChEBI" id="CHEBI:456215"/>
        <dbReference type="EC" id="2.8.1.4"/>
    </reaction>
</comment>
<dbReference type="Pfam" id="PF22025">
    <property type="entry name" value="ThiI_fer"/>
    <property type="match status" value="1"/>
</dbReference>
<protein>
    <recommendedName>
        <fullName evidence="14 18">Probable tRNA sulfurtransferase</fullName>
        <ecNumber evidence="13 18">2.8.1.4</ecNumber>
    </recommendedName>
    <alternativeName>
        <fullName evidence="15 18">Sulfur carrier protein ThiS sulfurtransferase</fullName>
    </alternativeName>
    <alternativeName>
        <fullName evidence="16 18">Thiamine biosynthesis protein ThiI</fullName>
    </alternativeName>
    <alternativeName>
        <fullName evidence="17 18">tRNA 4-thiouridine synthase</fullName>
    </alternativeName>
</protein>
<evidence type="ECO:0000256" key="14">
    <source>
        <dbReference type="ARBA" id="ARBA00071867"/>
    </source>
</evidence>
<accession>A0ABC7ZJ86</accession>
<dbReference type="PROSITE" id="PS51165">
    <property type="entry name" value="THUMP"/>
    <property type="match status" value="1"/>
</dbReference>
<evidence type="ECO:0000256" key="18">
    <source>
        <dbReference type="HAMAP-Rule" id="MF_00021"/>
    </source>
</evidence>
<dbReference type="AlphaFoldDB" id="A0ABC7ZJ86"/>
<dbReference type="SUPFAM" id="SSF52402">
    <property type="entry name" value="Adenine nucleotide alpha hydrolases-like"/>
    <property type="match status" value="1"/>
</dbReference>
<sequence>MELNSEDVLVARYGELVLKGKNRSYFTKQLKINIKKAFKKLEINNSIVYEFDRIVVFDIKKEQRAILQELFSFLPGISLFFFASQIVREENKLLDLLFNLFKDFNSFKLEVKRRDKNFAENSSNFKKYLAVKLFEKYQLKGVINNPEIIANIEILKEHFLVFTERFKGKGGLPVYSSGKALVLLSGGIDSPVAASLVMQRGFNIDFITFINEPNKNQKTIEKITRLANLISFNKTICSGKLLVFDFTAIQKELIHISNESYRIVLMRRVFYKAASMFKYDCLVTGEVLGQVASQTIENLKVIQSATPDTFIVRPLIGFSKDKIIELAKFFNTFDISIEQHLDTCSEFSPKNPTTKAKLINVEKLESELIFLNDLIEKGVSELSND</sequence>
<evidence type="ECO:0000256" key="2">
    <source>
        <dbReference type="ARBA" id="ARBA00022490"/>
    </source>
</evidence>
<feature type="binding site" evidence="18">
    <location>
        <begin position="208"/>
        <end position="209"/>
    </location>
    <ligand>
        <name>ATP</name>
        <dbReference type="ChEBI" id="CHEBI:30616"/>
    </ligand>
</feature>
<proteinExistence type="inferred from homology"/>
<keyword evidence="4 18" id="KW-0808">Transferase</keyword>
<evidence type="ECO:0000313" key="21">
    <source>
        <dbReference type="Proteomes" id="UP000005254"/>
    </source>
</evidence>
<organism evidence="20 21">
    <name type="scientific">Mycoplasmoides genitalium M6320</name>
    <dbReference type="NCBI Taxonomy" id="662945"/>
    <lineage>
        <taxon>Bacteria</taxon>
        <taxon>Bacillati</taxon>
        <taxon>Mycoplasmatota</taxon>
        <taxon>Mycoplasmoidales</taxon>
        <taxon>Mycoplasmoidaceae</taxon>
        <taxon>Mycoplasmoides</taxon>
    </lineage>
</organism>
<evidence type="ECO:0000256" key="9">
    <source>
        <dbReference type="ARBA" id="ARBA00050570"/>
    </source>
</evidence>
<dbReference type="CDD" id="cd11716">
    <property type="entry name" value="THUMP_ThiI"/>
    <property type="match status" value="1"/>
</dbReference>
<evidence type="ECO:0000256" key="17">
    <source>
        <dbReference type="ARBA" id="ARBA00080570"/>
    </source>
</evidence>
<dbReference type="EMBL" id="CP003772">
    <property type="protein sequence ID" value="AFQ04208.1"/>
    <property type="molecule type" value="Genomic_DNA"/>
</dbReference>
<gene>
    <name evidence="18" type="primary">thiI</name>
    <name evidence="20" type="ORF">CM1_02270</name>
</gene>
<evidence type="ECO:0000256" key="6">
    <source>
        <dbReference type="ARBA" id="ARBA00022840"/>
    </source>
</evidence>
<dbReference type="GO" id="GO:0009228">
    <property type="term" value="P:thiamine biosynthetic process"/>
    <property type="evidence" value="ECO:0007669"/>
    <property type="project" value="UniProtKB-KW"/>
</dbReference>
<evidence type="ECO:0000256" key="5">
    <source>
        <dbReference type="ARBA" id="ARBA00022741"/>
    </source>
</evidence>
<dbReference type="InterPro" id="IPR004114">
    <property type="entry name" value="THUMP_dom"/>
</dbReference>
<comment type="pathway">
    <text evidence="18">Cofactor biosynthesis; thiamine diphosphate biosynthesis.</text>
</comment>
<evidence type="ECO:0000256" key="3">
    <source>
        <dbReference type="ARBA" id="ARBA00022555"/>
    </source>
</evidence>
<dbReference type="EC" id="2.8.1.4" evidence="13 18"/>
<feature type="domain" description="THUMP" evidence="19">
    <location>
        <begin position="65"/>
        <end position="165"/>
    </location>
</feature>
<dbReference type="CDD" id="cd01712">
    <property type="entry name" value="PPase_ThiI"/>
    <property type="match status" value="1"/>
</dbReference>
<dbReference type="GO" id="GO:0005737">
    <property type="term" value="C:cytoplasm"/>
    <property type="evidence" value="ECO:0007669"/>
    <property type="project" value="UniProtKB-SubCell"/>
</dbReference>
<comment type="function">
    <text evidence="11 18">Catalyzes the ATP-dependent transfer of a sulfur to tRNA to produce 4-thiouridine in position 8 of tRNAs, which functions as a near-UV photosensor. Also catalyzes the transfer of sulfur to the sulfur carrier protein ThiS, forming ThiS-thiocarboxylate. This is a step in the synthesis of thiazole, in the thiamine biosynthesis pathway. The sulfur is donated as persulfide by IscS.</text>
</comment>
<dbReference type="Gene3D" id="3.40.50.620">
    <property type="entry name" value="HUPs"/>
    <property type="match status" value="1"/>
</dbReference>
<dbReference type="FunFam" id="3.40.50.620:FF:000053">
    <property type="entry name" value="Probable tRNA sulfurtransferase"/>
    <property type="match status" value="1"/>
</dbReference>
<dbReference type="SUPFAM" id="SSF143437">
    <property type="entry name" value="THUMP domain-like"/>
    <property type="match status" value="1"/>
</dbReference>
<dbReference type="InterPro" id="IPR049961">
    <property type="entry name" value="ThiI_N"/>
</dbReference>
<dbReference type="PANTHER" id="PTHR43209">
    <property type="entry name" value="TRNA SULFURTRANSFERASE"/>
    <property type="match status" value="1"/>
</dbReference>
<dbReference type="GO" id="GO:0140741">
    <property type="term" value="F:tRNA-uracil-4 sulfurtransferase activity"/>
    <property type="evidence" value="ECO:0007669"/>
    <property type="project" value="UniProtKB-EC"/>
</dbReference>
<dbReference type="NCBIfam" id="TIGR00342">
    <property type="entry name" value="tRNA uracil 4-sulfurtransferase ThiI"/>
    <property type="match status" value="1"/>
</dbReference>
<evidence type="ECO:0000256" key="8">
    <source>
        <dbReference type="ARBA" id="ARBA00022977"/>
    </source>
</evidence>
<evidence type="ECO:0000256" key="15">
    <source>
        <dbReference type="ARBA" id="ARBA00075337"/>
    </source>
</evidence>
<dbReference type="Gene3D" id="3.30.2130.30">
    <property type="match status" value="1"/>
</dbReference>
<comment type="subcellular location">
    <subcellularLocation>
        <location evidence="1 18">Cytoplasm</location>
    </subcellularLocation>
</comment>
<keyword evidence="3 18" id="KW-0820">tRNA-binding</keyword>
<dbReference type="GO" id="GO:0009229">
    <property type="term" value="P:thiamine diphosphate biosynthetic process"/>
    <property type="evidence" value="ECO:0007669"/>
    <property type="project" value="UniProtKB-UniRule"/>
</dbReference>
<evidence type="ECO:0000256" key="1">
    <source>
        <dbReference type="ARBA" id="ARBA00004496"/>
    </source>
</evidence>
<dbReference type="GO" id="GO:0000049">
    <property type="term" value="F:tRNA binding"/>
    <property type="evidence" value="ECO:0007669"/>
    <property type="project" value="UniProtKB-UniRule"/>
</dbReference>
<dbReference type="InterPro" id="IPR049962">
    <property type="entry name" value="THUMP_ThiI"/>
</dbReference>
<feature type="binding site" evidence="18">
    <location>
        <position position="267"/>
    </location>
    <ligand>
        <name>ATP</name>
        <dbReference type="ChEBI" id="CHEBI:30616"/>
    </ligand>
</feature>
<dbReference type="InterPro" id="IPR054173">
    <property type="entry name" value="ThiI_fer"/>
</dbReference>
<keyword evidence="7 18" id="KW-0694">RNA-binding</keyword>
<dbReference type="InterPro" id="IPR020536">
    <property type="entry name" value="ThiI_AANH"/>
</dbReference>
<dbReference type="Pfam" id="PF02926">
    <property type="entry name" value="THUMP"/>
    <property type="match status" value="1"/>
</dbReference>
<name>A0ABC7ZJ86_MYCGT</name>
<dbReference type="GeneID" id="99647275"/>
<evidence type="ECO:0000256" key="4">
    <source>
        <dbReference type="ARBA" id="ARBA00022679"/>
    </source>
</evidence>
<evidence type="ECO:0000259" key="19">
    <source>
        <dbReference type="PROSITE" id="PS51165"/>
    </source>
</evidence>
<comment type="catalytic activity">
    <reaction evidence="10 18">
        <text>[ThiS sulfur-carrier protein]-C-terminal Gly-Gly-AMP + S-sulfanyl-L-cysteinyl-[cysteine desulfurase] + AH2 = [ThiS sulfur-carrier protein]-C-terminal-Gly-aminoethanethioate + L-cysteinyl-[cysteine desulfurase] + A + AMP + 2 H(+)</text>
        <dbReference type="Rhea" id="RHEA:43340"/>
        <dbReference type="Rhea" id="RHEA-COMP:12157"/>
        <dbReference type="Rhea" id="RHEA-COMP:12158"/>
        <dbReference type="Rhea" id="RHEA-COMP:12910"/>
        <dbReference type="Rhea" id="RHEA-COMP:19908"/>
        <dbReference type="ChEBI" id="CHEBI:13193"/>
        <dbReference type="ChEBI" id="CHEBI:15378"/>
        <dbReference type="ChEBI" id="CHEBI:17499"/>
        <dbReference type="ChEBI" id="CHEBI:29950"/>
        <dbReference type="ChEBI" id="CHEBI:61963"/>
        <dbReference type="ChEBI" id="CHEBI:90618"/>
        <dbReference type="ChEBI" id="CHEBI:232372"/>
        <dbReference type="ChEBI" id="CHEBI:456215"/>
    </reaction>
</comment>
<feature type="binding site" evidence="18">
    <location>
        <begin position="183"/>
        <end position="184"/>
    </location>
    <ligand>
        <name>ATP</name>
        <dbReference type="ChEBI" id="CHEBI:30616"/>
    </ligand>
</feature>
<evidence type="ECO:0000256" key="11">
    <source>
        <dbReference type="ARBA" id="ARBA00058382"/>
    </source>
</evidence>
<evidence type="ECO:0000256" key="7">
    <source>
        <dbReference type="ARBA" id="ARBA00022884"/>
    </source>
</evidence>
<evidence type="ECO:0000256" key="16">
    <source>
        <dbReference type="ARBA" id="ARBA00077849"/>
    </source>
</evidence>
<feature type="binding site" evidence="18">
    <location>
        <position position="285"/>
    </location>
    <ligand>
        <name>ATP</name>
        <dbReference type="ChEBI" id="CHEBI:30616"/>
    </ligand>
</feature>
<dbReference type="HAMAP" id="MF_00021">
    <property type="entry name" value="ThiI"/>
    <property type="match status" value="1"/>
</dbReference>
<keyword evidence="2 18" id="KW-0963">Cytoplasm</keyword>
<dbReference type="Pfam" id="PF02568">
    <property type="entry name" value="ThiI"/>
    <property type="match status" value="1"/>
</dbReference>
<dbReference type="InterPro" id="IPR014729">
    <property type="entry name" value="Rossmann-like_a/b/a_fold"/>
</dbReference>
<dbReference type="GO" id="GO:0005524">
    <property type="term" value="F:ATP binding"/>
    <property type="evidence" value="ECO:0007669"/>
    <property type="project" value="UniProtKB-UniRule"/>
</dbReference>
<keyword evidence="6 18" id="KW-0067">ATP-binding</keyword>
<keyword evidence="5 18" id="KW-0547">Nucleotide-binding</keyword>
<dbReference type="InterPro" id="IPR003720">
    <property type="entry name" value="tRNA_STrfase"/>
</dbReference>
<dbReference type="GO" id="GO:0034227">
    <property type="term" value="P:tRNA thio-modification"/>
    <property type="evidence" value="ECO:0007669"/>
    <property type="project" value="UniProtKB-UniRule"/>
</dbReference>
<evidence type="ECO:0000313" key="20">
    <source>
        <dbReference type="EMBL" id="AFQ04208.1"/>
    </source>
</evidence>
<dbReference type="Proteomes" id="UP000005254">
    <property type="component" value="Chromosome"/>
</dbReference>
<dbReference type="PANTHER" id="PTHR43209:SF1">
    <property type="entry name" value="TRNA SULFURTRANSFERASE"/>
    <property type="match status" value="1"/>
</dbReference>
<dbReference type="RefSeq" id="WP_009885937.1">
    <property type="nucleotide sequence ID" value="NC_018497.1"/>
</dbReference>
<dbReference type="KEGG" id="mgx:CM1_02270"/>
<dbReference type="SMR" id="A0ABC7ZJ86"/>
<evidence type="ECO:0000256" key="10">
    <source>
        <dbReference type="ARBA" id="ARBA00052330"/>
    </source>
</evidence>
<feature type="binding site" evidence="18">
    <location>
        <position position="294"/>
    </location>
    <ligand>
        <name>ATP</name>
        <dbReference type="ChEBI" id="CHEBI:30616"/>
    </ligand>
</feature>
<evidence type="ECO:0000256" key="13">
    <source>
        <dbReference type="ARBA" id="ARBA00066827"/>
    </source>
</evidence>
<reference evidence="20 21" key="1">
    <citation type="journal article" date="2012" name="J. Bacteriol.">
        <title>Draft Genome Sequences of Four Axenic Mycoplasma genitalium Strains Isolated from Denmark, Japan, and Australia.</title>
        <authorList>
            <person name="McGowin C.L."/>
            <person name="Ma L."/>
            <person name="Jensen J.S."/>
            <person name="Mancuso M.M."/>
            <person name="Hamasuna R."/>
            <person name="Adegboye D."/>
            <person name="Martin D.H."/>
        </authorList>
    </citation>
    <scope>NUCLEOTIDE SEQUENCE [LARGE SCALE GENOMIC DNA]</scope>
    <source>
        <strain evidence="20 21">M6320</strain>
    </source>
</reference>
<dbReference type="SMART" id="SM00981">
    <property type="entry name" value="THUMP"/>
    <property type="match status" value="1"/>
</dbReference>
<dbReference type="InterPro" id="IPR050102">
    <property type="entry name" value="tRNA_sulfurtransferase_ThiI"/>
</dbReference>
<keyword evidence="8 18" id="KW-0784">Thiamine biosynthesis</keyword>
<comment type="similarity">
    <text evidence="12 18">Belongs to the ThiI family.</text>
</comment>
<evidence type="ECO:0000256" key="12">
    <source>
        <dbReference type="ARBA" id="ARBA00061472"/>
    </source>
</evidence>